<dbReference type="EMBL" id="BAABBM010000001">
    <property type="protein sequence ID" value="GAA3894428.1"/>
    <property type="molecule type" value="Genomic_DNA"/>
</dbReference>
<dbReference type="Gene3D" id="2.60.40.10">
    <property type="entry name" value="Immunoglobulins"/>
    <property type="match status" value="1"/>
</dbReference>
<name>A0ABP7L3R9_9SPHN</name>
<evidence type="ECO:0000313" key="2">
    <source>
        <dbReference type="EMBL" id="GAA3894428.1"/>
    </source>
</evidence>
<proteinExistence type="predicted"/>
<evidence type="ECO:0000313" key="3">
    <source>
        <dbReference type="Proteomes" id="UP001500827"/>
    </source>
</evidence>
<dbReference type="InterPro" id="IPR016147">
    <property type="entry name" value="Pili_assmbl_chaperone_N"/>
</dbReference>
<comment type="caution">
    <text evidence="2">The sequence shown here is derived from an EMBL/GenBank/DDBJ whole genome shotgun (WGS) entry which is preliminary data.</text>
</comment>
<evidence type="ECO:0000259" key="1">
    <source>
        <dbReference type="Pfam" id="PF00345"/>
    </source>
</evidence>
<organism evidence="2 3">
    <name type="scientific">Sphingomonas limnosediminicola</name>
    <dbReference type="NCBI Taxonomy" id="940133"/>
    <lineage>
        <taxon>Bacteria</taxon>
        <taxon>Pseudomonadati</taxon>
        <taxon>Pseudomonadota</taxon>
        <taxon>Alphaproteobacteria</taxon>
        <taxon>Sphingomonadales</taxon>
        <taxon>Sphingomonadaceae</taxon>
        <taxon>Sphingomonas</taxon>
    </lineage>
</organism>
<dbReference type="InterPro" id="IPR008962">
    <property type="entry name" value="PapD-like_sf"/>
</dbReference>
<protein>
    <recommendedName>
        <fullName evidence="1">Pili assembly chaperone N-terminal domain-containing protein</fullName>
    </recommendedName>
</protein>
<dbReference type="Proteomes" id="UP001500827">
    <property type="component" value="Unassembled WGS sequence"/>
</dbReference>
<keyword evidence="3" id="KW-1185">Reference proteome</keyword>
<accession>A0ABP7L3R9</accession>
<reference evidence="3" key="1">
    <citation type="journal article" date="2019" name="Int. J. Syst. Evol. Microbiol.">
        <title>The Global Catalogue of Microorganisms (GCM) 10K type strain sequencing project: providing services to taxonomists for standard genome sequencing and annotation.</title>
        <authorList>
            <consortium name="The Broad Institute Genomics Platform"/>
            <consortium name="The Broad Institute Genome Sequencing Center for Infectious Disease"/>
            <person name="Wu L."/>
            <person name="Ma J."/>
        </authorList>
    </citation>
    <scope>NUCLEOTIDE SEQUENCE [LARGE SCALE GENOMIC DNA]</scope>
    <source>
        <strain evidence="3">JCM 17543</strain>
    </source>
</reference>
<gene>
    <name evidence="2" type="ORF">GCM10022276_11980</name>
</gene>
<dbReference type="SUPFAM" id="SSF49354">
    <property type="entry name" value="PapD-like"/>
    <property type="match status" value="1"/>
</dbReference>
<sequence length="230" mass="25155">MKTAKSMVLIGVSTLAWIIVPGPAHAELVLSELIVDLQPGKQSREDVEVWNNSPERSFVSIDPREIVDAGMPSQRDRRDPDPENLGLLVAPARMILEAGQRRLVRFANLSASPDREHVYRVTIKPTVGALKSAESGLKVVVGYDVLVLIRPVRPTVNVIGARNGRKLTFKNSGNVSVEVVEGQQCSNGHACTSLPGKRLYPNAAWTLDLPADLPVSYTLRSAGQSQRRTY</sequence>
<dbReference type="InterPro" id="IPR013783">
    <property type="entry name" value="Ig-like_fold"/>
</dbReference>
<dbReference type="RefSeq" id="WP_344698770.1">
    <property type="nucleotide sequence ID" value="NZ_BAABBM010000001.1"/>
</dbReference>
<dbReference type="Pfam" id="PF00345">
    <property type="entry name" value="PapD_N"/>
    <property type="match status" value="1"/>
</dbReference>
<feature type="domain" description="Pili assembly chaperone N-terminal" evidence="1">
    <location>
        <begin position="40"/>
        <end position="151"/>
    </location>
</feature>